<feature type="transmembrane region" description="Helical" evidence="7">
    <location>
        <begin position="207"/>
        <end position="224"/>
    </location>
</feature>
<dbReference type="InterPro" id="IPR036922">
    <property type="entry name" value="Rieske_2Fe-2S_sf"/>
</dbReference>
<feature type="domain" description="FAD-binding FR-type" evidence="9">
    <location>
        <begin position="474"/>
        <end position="612"/>
    </location>
</feature>
<keyword evidence="4" id="KW-0274">FAD</keyword>
<accession>A0ABY6D519</accession>
<dbReference type="SUPFAM" id="SSF50022">
    <property type="entry name" value="ISP domain"/>
    <property type="match status" value="1"/>
</dbReference>
<keyword evidence="7" id="KW-0812">Transmembrane</keyword>
<feature type="transmembrane region" description="Helical" evidence="7">
    <location>
        <begin position="230"/>
        <end position="249"/>
    </location>
</feature>
<protein>
    <submittedName>
        <fullName evidence="10">Fatty acid desaturase</fullName>
        <ecNumber evidence="10">1.14.19.-</ecNumber>
    </submittedName>
</protein>
<dbReference type="SUPFAM" id="SSF63380">
    <property type="entry name" value="Riboflavin synthase domain-like"/>
    <property type="match status" value="1"/>
</dbReference>
<evidence type="ECO:0000313" key="11">
    <source>
        <dbReference type="Proteomes" id="UP001062165"/>
    </source>
</evidence>
<dbReference type="Pfam" id="PF00175">
    <property type="entry name" value="NAD_binding_1"/>
    <property type="match status" value="1"/>
</dbReference>
<dbReference type="InterPro" id="IPR017927">
    <property type="entry name" value="FAD-bd_FR_type"/>
</dbReference>
<dbReference type="EC" id="1.14.19.-" evidence="10"/>
<evidence type="ECO:0000313" key="10">
    <source>
        <dbReference type="EMBL" id="UXX80994.1"/>
    </source>
</evidence>
<sequence>MSTKIMTERDYSLLGPEAQKAVANGLAEATWYHCPVSRADMRQLLERKDLPAVIDTLIWFGLILGSATLFAVWWPYWYAIIPYLIYCALYAGSSDSRWHESSHGTAFKSDWMNNVLYEIASFMVNRQSVPWRWSHTRHHSDTIIRGRDPEIAVPRPPDILGICLQFFALKSAPAEFKKIVKHALGKIDPTTATYLPKSAHQGVFLRARIYILIYSVSIALSFYLKTPIPFMLIILPTFLGTWLAVFYGLTQHAGLAENVLDHRLNCRTILMNKINRFFYWNMNYHLEHHMYPLVPYHALPKLHELIKKDCPPPYPSIISAYKEIIPTLFKQVKDPAYFVVRDIPAPSDGMGHQVDYQRSSFDMNETGWVKLGLTAEIGIGEVRRLDFEQQTFAIYHTKTGQFYASEGICTHGSTHLADGLVIGEEVECPKHNGRFLIKDGSPTRPPVCLALKTFPMKVDQHELYIDLTKALTKKTSLAYTVVSNENVSTYIKELVLAPANGQTISYAPGDFIHLEIPTGEWQLTPADLSASVIAAYPISLFGIKIKNEICSHRNYSLATNPTTGTELKFNVRLALPPIGSSHLPGIGSSYIFQLKTGDLVNIQGSHGDFHIRDTQSEMIYIGGGAGMAPLRSHISYLFETLKTNRKVSYWYGTRSLQDAFYLDYFEQMVDNHENFNFELVISEDTEGWVGAKGYVHETVQKKLKNHKNIGSIEFYLCGPPPMIAATQLMLAELGVAKSQILFDEF</sequence>
<evidence type="ECO:0000256" key="5">
    <source>
        <dbReference type="ARBA" id="ARBA00023004"/>
    </source>
</evidence>
<dbReference type="Gene3D" id="2.40.30.10">
    <property type="entry name" value="Translation factors"/>
    <property type="match status" value="1"/>
</dbReference>
<gene>
    <name evidence="10" type="ORF">N7E81_07765</name>
</gene>
<evidence type="ECO:0000256" key="2">
    <source>
        <dbReference type="ARBA" id="ARBA00022714"/>
    </source>
</evidence>
<evidence type="ECO:0000256" key="1">
    <source>
        <dbReference type="ARBA" id="ARBA00022630"/>
    </source>
</evidence>
<dbReference type="SUPFAM" id="SSF52343">
    <property type="entry name" value="Ferredoxin reductase-like, C-terminal NADP-linked domain"/>
    <property type="match status" value="1"/>
</dbReference>
<keyword evidence="5" id="KW-0408">Iron</keyword>
<dbReference type="PANTHER" id="PTHR43644:SF1">
    <property type="entry name" value="NAD(P)H-FLAVIN REDUCTASE"/>
    <property type="match status" value="1"/>
</dbReference>
<dbReference type="CDD" id="cd03528">
    <property type="entry name" value="Rieske_RO_ferredoxin"/>
    <property type="match status" value="1"/>
</dbReference>
<dbReference type="CDD" id="cd06188">
    <property type="entry name" value="NADH_quinone_reductase"/>
    <property type="match status" value="1"/>
</dbReference>
<evidence type="ECO:0000256" key="4">
    <source>
        <dbReference type="ARBA" id="ARBA00022827"/>
    </source>
</evidence>
<dbReference type="GO" id="GO:0016491">
    <property type="term" value="F:oxidoreductase activity"/>
    <property type="evidence" value="ECO:0007669"/>
    <property type="project" value="UniProtKB-KW"/>
</dbReference>
<dbReference type="RefSeq" id="WP_263052723.1">
    <property type="nucleotide sequence ID" value="NZ_CP106735.1"/>
</dbReference>
<dbReference type="Proteomes" id="UP001062165">
    <property type="component" value="Chromosome"/>
</dbReference>
<keyword evidence="7" id="KW-1133">Transmembrane helix</keyword>
<dbReference type="PROSITE" id="PS51384">
    <property type="entry name" value="FAD_FR"/>
    <property type="match status" value="1"/>
</dbReference>
<evidence type="ECO:0000259" key="9">
    <source>
        <dbReference type="PROSITE" id="PS51384"/>
    </source>
</evidence>
<feature type="transmembrane region" description="Helical" evidence="7">
    <location>
        <begin position="50"/>
        <end position="70"/>
    </location>
</feature>
<feature type="domain" description="Rieske" evidence="8">
    <location>
        <begin position="369"/>
        <end position="465"/>
    </location>
</feature>
<evidence type="ECO:0000259" key="8">
    <source>
        <dbReference type="PROSITE" id="PS51296"/>
    </source>
</evidence>
<keyword evidence="2" id="KW-0001">2Fe-2S</keyword>
<dbReference type="PANTHER" id="PTHR43644">
    <property type="entry name" value="NA(+)-TRANSLOCATING NADH-QUINONE REDUCTASE SUBUNIT"/>
    <property type="match status" value="1"/>
</dbReference>
<dbReference type="Gene3D" id="3.40.50.80">
    <property type="entry name" value="Nucleotide-binding domain of ferredoxin-NADP reductase (FNR) module"/>
    <property type="match status" value="1"/>
</dbReference>
<keyword evidence="10" id="KW-0560">Oxidoreductase</keyword>
<evidence type="ECO:0000256" key="3">
    <source>
        <dbReference type="ARBA" id="ARBA00022723"/>
    </source>
</evidence>
<dbReference type="InterPro" id="IPR017941">
    <property type="entry name" value="Rieske_2Fe-2S"/>
</dbReference>
<dbReference type="CDD" id="cd03511">
    <property type="entry name" value="Rhizopine-oxygenase-like"/>
    <property type="match status" value="1"/>
</dbReference>
<dbReference type="Gene3D" id="2.102.10.10">
    <property type="entry name" value="Rieske [2Fe-2S] iron-sulphur domain"/>
    <property type="match status" value="1"/>
</dbReference>
<dbReference type="InterPro" id="IPR001433">
    <property type="entry name" value="OxRdtase_FAD/NAD-bd"/>
</dbReference>
<organism evidence="10 11">
    <name type="scientific">Reichenbachiella carrageenanivorans</name>
    <dbReference type="NCBI Taxonomy" id="2979869"/>
    <lineage>
        <taxon>Bacteria</taxon>
        <taxon>Pseudomonadati</taxon>
        <taxon>Bacteroidota</taxon>
        <taxon>Cytophagia</taxon>
        <taxon>Cytophagales</taxon>
        <taxon>Reichenbachiellaceae</taxon>
        <taxon>Reichenbachiella</taxon>
    </lineage>
</organism>
<dbReference type="PROSITE" id="PS51296">
    <property type="entry name" value="RIESKE"/>
    <property type="match status" value="1"/>
</dbReference>
<reference evidence="10" key="1">
    <citation type="submission" date="2022-10" db="EMBL/GenBank/DDBJ databases">
        <title>Comparative genomics and taxonomic characterization of three novel marine species of genus Reichenbachiella exhibiting antioxidant and polysaccharide degradation activities.</title>
        <authorList>
            <person name="Muhammad N."/>
            <person name="Lee Y.-J."/>
            <person name="Ko J."/>
            <person name="Kim S.-G."/>
        </authorList>
    </citation>
    <scope>NUCLEOTIDE SEQUENCE</scope>
    <source>
        <strain evidence="10">Wsw4-B4</strain>
    </source>
</reference>
<dbReference type="Pfam" id="PF00487">
    <property type="entry name" value="FA_desaturase"/>
    <property type="match status" value="1"/>
</dbReference>
<keyword evidence="6" id="KW-0411">Iron-sulfur</keyword>
<keyword evidence="7" id="KW-0472">Membrane</keyword>
<dbReference type="Pfam" id="PF00355">
    <property type="entry name" value="Rieske"/>
    <property type="match status" value="1"/>
</dbReference>
<dbReference type="InterPro" id="IPR039261">
    <property type="entry name" value="FNR_nucleotide-bd"/>
</dbReference>
<name>A0ABY6D519_9BACT</name>
<keyword evidence="1" id="KW-0285">Flavoprotein</keyword>
<evidence type="ECO:0000256" key="7">
    <source>
        <dbReference type="SAM" id="Phobius"/>
    </source>
</evidence>
<keyword evidence="3" id="KW-0479">Metal-binding</keyword>
<keyword evidence="11" id="KW-1185">Reference proteome</keyword>
<dbReference type="InterPro" id="IPR039393">
    <property type="entry name" value="Rhizopine-oxygenase-like"/>
</dbReference>
<proteinExistence type="predicted"/>
<evidence type="ECO:0000256" key="6">
    <source>
        <dbReference type="ARBA" id="ARBA00023014"/>
    </source>
</evidence>
<dbReference type="InterPro" id="IPR005804">
    <property type="entry name" value="FA_desaturase_dom"/>
</dbReference>
<dbReference type="EMBL" id="CP106735">
    <property type="protein sequence ID" value="UXX80994.1"/>
    <property type="molecule type" value="Genomic_DNA"/>
</dbReference>
<dbReference type="InterPro" id="IPR017938">
    <property type="entry name" value="Riboflavin_synthase-like_b-brl"/>
</dbReference>